<gene>
    <name evidence="2" type="ORF">AsFPU1_1125</name>
</gene>
<keyword evidence="3" id="KW-1185">Reference proteome</keyword>
<dbReference type="PANTHER" id="PTHR35586">
    <property type="entry name" value="SLL1691 PROTEIN"/>
    <property type="match status" value="1"/>
</dbReference>
<proteinExistence type="predicted"/>
<feature type="domain" description="DUF4351" evidence="1">
    <location>
        <begin position="50"/>
        <end position="108"/>
    </location>
</feature>
<dbReference type="Pfam" id="PF14261">
    <property type="entry name" value="DUF4351"/>
    <property type="match status" value="1"/>
</dbReference>
<dbReference type="InterPro" id="IPR025587">
    <property type="entry name" value="DUF4351"/>
</dbReference>
<name>A0A401IES4_APHSA</name>
<dbReference type="AlphaFoldDB" id="A0A401IES4"/>
<comment type="caution">
    <text evidence="2">The sequence shown here is derived from an EMBL/GenBank/DDBJ whole genome shotgun (WGS) entry which is preliminary data.</text>
</comment>
<sequence length="112" mass="12746">MSATTAILAGLVLDKMIIRQLLREDIMKESVIYQEIQAISEAKGLEKGIEKGIKQGEANLVLRQLHRRIEEIPDNFREKIRELSVEELENLGEALLDFNTKADLNLWLTSQG</sequence>
<reference evidence="3" key="1">
    <citation type="submission" date="2017-05" db="EMBL/GenBank/DDBJ databases">
        <title>Physiological properties and genetic analysis related to exopolysaccharide production of fresh-water unicellular cyanobacterium Aphanothece sacrum, Suizenji Nori, that has been cultured as a food source in Japan.</title>
        <authorList>
            <person name="Kanesaki Y."/>
            <person name="Yoshikawa S."/>
            <person name="Ohki K."/>
        </authorList>
    </citation>
    <scope>NUCLEOTIDE SEQUENCE [LARGE SCALE GENOMIC DNA]</scope>
    <source>
        <strain evidence="3">FPU1</strain>
    </source>
</reference>
<dbReference type="EMBL" id="BDQK01000004">
    <property type="protein sequence ID" value="GBF79726.1"/>
    <property type="molecule type" value="Genomic_DNA"/>
</dbReference>
<dbReference type="Proteomes" id="UP000287247">
    <property type="component" value="Unassembled WGS sequence"/>
</dbReference>
<protein>
    <recommendedName>
        <fullName evidence="1">DUF4351 domain-containing protein</fullName>
    </recommendedName>
</protein>
<dbReference type="PANTHER" id="PTHR35586:SF1">
    <property type="entry name" value="SLL1691 PROTEIN"/>
    <property type="match status" value="1"/>
</dbReference>
<evidence type="ECO:0000313" key="3">
    <source>
        <dbReference type="Proteomes" id="UP000287247"/>
    </source>
</evidence>
<organism evidence="2 3">
    <name type="scientific">Aphanothece sacrum FPU1</name>
    <dbReference type="NCBI Taxonomy" id="1920663"/>
    <lineage>
        <taxon>Bacteria</taxon>
        <taxon>Bacillati</taxon>
        <taxon>Cyanobacteriota</taxon>
        <taxon>Cyanophyceae</taxon>
        <taxon>Oscillatoriophycideae</taxon>
        <taxon>Chroococcales</taxon>
        <taxon>Aphanothecaceae</taxon>
        <taxon>Aphanothece</taxon>
    </lineage>
</organism>
<evidence type="ECO:0000313" key="2">
    <source>
        <dbReference type="EMBL" id="GBF79726.1"/>
    </source>
</evidence>
<evidence type="ECO:0000259" key="1">
    <source>
        <dbReference type="Pfam" id="PF14261"/>
    </source>
</evidence>
<accession>A0A401IES4</accession>